<comment type="similarity">
    <text evidence="2">Belongs to the CorA metal ion transporter (MIT) (TC 1.A.35) family.</text>
</comment>
<evidence type="ECO:0000256" key="2">
    <source>
        <dbReference type="ARBA" id="ARBA00009765"/>
    </source>
</evidence>
<organism evidence="7 8">
    <name type="scientific">Flavilitoribacter nigricans (strain ATCC 23147 / DSM 23189 / NBRC 102662 / NCIMB 1420 / SS-2)</name>
    <name type="common">Lewinella nigricans</name>
    <dbReference type="NCBI Taxonomy" id="1122177"/>
    <lineage>
        <taxon>Bacteria</taxon>
        <taxon>Pseudomonadati</taxon>
        <taxon>Bacteroidota</taxon>
        <taxon>Saprospiria</taxon>
        <taxon>Saprospirales</taxon>
        <taxon>Lewinellaceae</taxon>
        <taxon>Flavilitoribacter</taxon>
    </lineage>
</organism>
<dbReference type="GO" id="GO:0046873">
    <property type="term" value="F:metal ion transmembrane transporter activity"/>
    <property type="evidence" value="ECO:0007669"/>
    <property type="project" value="InterPro"/>
</dbReference>
<evidence type="ECO:0000256" key="4">
    <source>
        <dbReference type="ARBA" id="ARBA00022989"/>
    </source>
</evidence>
<dbReference type="Gene3D" id="1.20.58.340">
    <property type="entry name" value="Magnesium transport protein CorA, transmembrane region"/>
    <property type="match status" value="2"/>
</dbReference>
<dbReference type="PANTHER" id="PTHR47891:SF2">
    <property type="entry name" value="MAGNESIUM AND COBALT TRANSPORTER"/>
    <property type="match status" value="1"/>
</dbReference>
<comment type="subcellular location">
    <subcellularLocation>
        <location evidence="1">Membrane</location>
        <topology evidence="1">Multi-pass membrane protein</topology>
    </subcellularLocation>
</comment>
<dbReference type="SUPFAM" id="SSF143865">
    <property type="entry name" value="CorA soluble domain-like"/>
    <property type="match status" value="1"/>
</dbReference>
<keyword evidence="5 6" id="KW-0472">Membrane</keyword>
<dbReference type="OrthoDB" id="9803416at2"/>
<sequence length="315" mass="37092">MIRYYAKIEGRIQEMEEPKQANWINISPPFSQEELEEFAQIVDIPLDFLTDSLDIDERSRYEREDDIRLIVVNTPLLNAQEEEKDTIYITVPIGIIITPDHVITITAYENPVLQLFLDSKVKNFDPSQDASFVLQILEQNVYRFLTCLKKLNLQRNLIEQELYDSSRNRELKQLLSIEKSLVYFMNSLNANELLKMKMKRTDFLQIRDDEDRSDLFEDIIIDNSQALEMANVYTNILNGTMDAYGSIISNNLNLTIRRLTTITIILMVPTLIASFYGMNVPLPFENRMWTPWFIVIFSIFISLLLAWYFQRKRLF</sequence>
<name>A0A2D0NGG0_FLAN2</name>
<evidence type="ECO:0000256" key="1">
    <source>
        <dbReference type="ARBA" id="ARBA00004141"/>
    </source>
</evidence>
<feature type="transmembrane region" description="Helical" evidence="6">
    <location>
        <begin position="289"/>
        <end position="309"/>
    </location>
</feature>
<keyword evidence="3 6" id="KW-0812">Transmembrane</keyword>
<evidence type="ECO:0000256" key="5">
    <source>
        <dbReference type="ARBA" id="ARBA00023136"/>
    </source>
</evidence>
<proteinExistence type="inferred from homology"/>
<dbReference type="InterPro" id="IPR047199">
    <property type="entry name" value="CorA-like"/>
</dbReference>
<feature type="transmembrane region" description="Helical" evidence="6">
    <location>
        <begin position="259"/>
        <end position="277"/>
    </location>
</feature>
<keyword evidence="4 6" id="KW-1133">Transmembrane helix</keyword>
<dbReference type="GO" id="GO:0016020">
    <property type="term" value="C:membrane"/>
    <property type="evidence" value="ECO:0007669"/>
    <property type="project" value="UniProtKB-SubCell"/>
</dbReference>
<dbReference type="InterPro" id="IPR045863">
    <property type="entry name" value="CorA_TM1_TM2"/>
</dbReference>
<accession>A0A2D0NGG0</accession>
<dbReference type="Pfam" id="PF01544">
    <property type="entry name" value="CorA"/>
    <property type="match status" value="1"/>
</dbReference>
<keyword evidence="8" id="KW-1185">Reference proteome</keyword>
<gene>
    <name evidence="7" type="ORF">CRP01_05595</name>
</gene>
<protein>
    <submittedName>
        <fullName evidence="7">Magnesium transporter CorA</fullName>
    </submittedName>
</protein>
<comment type="caution">
    <text evidence="7">The sequence shown here is derived from an EMBL/GenBank/DDBJ whole genome shotgun (WGS) entry which is preliminary data.</text>
</comment>
<evidence type="ECO:0000256" key="3">
    <source>
        <dbReference type="ARBA" id="ARBA00022692"/>
    </source>
</evidence>
<evidence type="ECO:0000313" key="8">
    <source>
        <dbReference type="Proteomes" id="UP000223913"/>
    </source>
</evidence>
<dbReference type="EMBL" id="PDUD01000009">
    <property type="protein sequence ID" value="PHN07575.1"/>
    <property type="molecule type" value="Genomic_DNA"/>
</dbReference>
<evidence type="ECO:0000313" key="7">
    <source>
        <dbReference type="EMBL" id="PHN07575.1"/>
    </source>
</evidence>
<dbReference type="InterPro" id="IPR002523">
    <property type="entry name" value="MgTranspt_CorA/ZnTranspt_ZntB"/>
</dbReference>
<evidence type="ECO:0000256" key="6">
    <source>
        <dbReference type="SAM" id="Phobius"/>
    </source>
</evidence>
<dbReference type="AlphaFoldDB" id="A0A2D0NGG0"/>
<dbReference type="Proteomes" id="UP000223913">
    <property type="component" value="Unassembled WGS sequence"/>
</dbReference>
<dbReference type="PANTHER" id="PTHR47891">
    <property type="entry name" value="TRANSPORTER-RELATED"/>
    <property type="match status" value="1"/>
</dbReference>
<dbReference type="Gene3D" id="3.30.460.20">
    <property type="entry name" value="CorA soluble domain-like"/>
    <property type="match status" value="1"/>
</dbReference>
<dbReference type="SUPFAM" id="SSF144083">
    <property type="entry name" value="Magnesium transport protein CorA, transmembrane region"/>
    <property type="match status" value="1"/>
</dbReference>
<dbReference type="InterPro" id="IPR045861">
    <property type="entry name" value="CorA_cytoplasmic_dom"/>
</dbReference>
<dbReference type="RefSeq" id="WP_099149024.1">
    <property type="nucleotide sequence ID" value="NZ_PDUD01000009.1"/>
</dbReference>
<dbReference type="CDD" id="cd12827">
    <property type="entry name" value="EcCorA_ZntB-like_u2"/>
    <property type="match status" value="1"/>
</dbReference>
<reference evidence="7 8" key="1">
    <citation type="submission" date="2017-10" db="EMBL/GenBank/DDBJ databases">
        <title>The draft genome sequence of Lewinella nigricans NBRC 102662.</title>
        <authorList>
            <person name="Wang K."/>
        </authorList>
    </citation>
    <scope>NUCLEOTIDE SEQUENCE [LARGE SCALE GENOMIC DNA]</scope>
    <source>
        <strain evidence="7 8">NBRC 102662</strain>
    </source>
</reference>